<feature type="region of interest" description="Disordered" evidence="1">
    <location>
        <begin position="1"/>
        <end position="25"/>
    </location>
</feature>
<evidence type="ECO:0008006" key="4">
    <source>
        <dbReference type="Google" id="ProtNLM"/>
    </source>
</evidence>
<accession>A0A833H1Z7</accession>
<dbReference type="EMBL" id="WBUI01000007">
    <property type="protein sequence ID" value="KAB2932933.1"/>
    <property type="molecule type" value="Genomic_DNA"/>
</dbReference>
<sequence>MTDNVLVRSMEEPTAGSARPDKDRAPECYMSLKESPAGGSSSNGKGLPPGFISAKQTFRANLNRRPEMIECLDEHIVRWAERLHRMAYFPGAMYDVYVQGYENFPERKDSAPIVAIAHKKLHDVFAALAFMAGRPLERSHDITLVAQAGLFYGIYTYRDLVPELLKRGPFVRPLAAFSRLAGRLTNRFARSFHANPVFREGVDLPPEDIYYDHIFAGPHVMKMDYSEFLRHAGRTTMSSVVAVQKELIELNRSFVIFPEGKYCHDGGIAEMQDLAGIVALRKERPLVPVSLTYDELCTDRFGRITAWLKVSEPIPHPTDKRQLPEYLHHLRDTLQKSSIITASHLIASALQHIRLTEQTSFDLVDFKKRYEDYCQAAVESGFAIDERLRDETFRHHQLGSFLRRKGKRWLRREGHRYYLCEKSISKFAESERTVDDIAWNANNIRHLTLK</sequence>
<evidence type="ECO:0000313" key="2">
    <source>
        <dbReference type="EMBL" id="KAB2932933.1"/>
    </source>
</evidence>
<dbReference type="AlphaFoldDB" id="A0A833H1Z7"/>
<name>A0A833H1Z7_9LEPT</name>
<reference evidence="2 3" key="1">
    <citation type="submission" date="2019-10" db="EMBL/GenBank/DDBJ databases">
        <title>Extracellular Electron Transfer in a Candidatus Methanoperedens spp. Enrichment Culture.</title>
        <authorList>
            <person name="Berger S."/>
            <person name="Rangel Shaw D."/>
            <person name="Berben T."/>
            <person name="In 'T Zandt M."/>
            <person name="Frank J."/>
            <person name="Reimann J."/>
            <person name="Jetten M.S.M."/>
            <person name="Welte C.U."/>
        </authorList>
    </citation>
    <scope>NUCLEOTIDE SEQUENCE [LARGE SCALE GENOMIC DNA]</scope>
    <source>
        <strain evidence="2">SB12</strain>
    </source>
</reference>
<comment type="caution">
    <text evidence="2">The sequence shown here is derived from an EMBL/GenBank/DDBJ whole genome shotgun (WGS) entry which is preliminary data.</text>
</comment>
<proteinExistence type="predicted"/>
<dbReference type="SUPFAM" id="SSF69593">
    <property type="entry name" value="Glycerol-3-phosphate (1)-acyltransferase"/>
    <property type="match status" value="1"/>
</dbReference>
<dbReference type="Proteomes" id="UP000460298">
    <property type="component" value="Unassembled WGS sequence"/>
</dbReference>
<evidence type="ECO:0000256" key="1">
    <source>
        <dbReference type="SAM" id="MobiDB-lite"/>
    </source>
</evidence>
<organism evidence="2 3">
    <name type="scientific">Leptonema illini</name>
    <dbReference type="NCBI Taxonomy" id="183"/>
    <lineage>
        <taxon>Bacteria</taxon>
        <taxon>Pseudomonadati</taxon>
        <taxon>Spirochaetota</taxon>
        <taxon>Spirochaetia</taxon>
        <taxon>Leptospirales</taxon>
        <taxon>Leptospiraceae</taxon>
        <taxon>Leptonema</taxon>
    </lineage>
</organism>
<evidence type="ECO:0000313" key="3">
    <source>
        <dbReference type="Proteomes" id="UP000460298"/>
    </source>
</evidence>
<gene>
    <name evidence="2" type="ORF">F9K24_08690</name>
</gene>
<protein>
    <recommendedName>
        <fullName evidence="4">Phospholipid/glycerol acyltransferase domain-containing protein</fullName>
    </recommendedName>
</protein>